<dbReference type="Proteomes" id="UP000029868">
    <property type="component" value="Unassembled WGS sequence"/>
</dbReference>
<dbReference type="OrthoDB" id="6228778at2"/>
<dbReference type="AlphaFoldDB" id="A0A099KGF4"/>
<proteinExistence type="predicted"/>
<organism evidence="2 3">
    <name type="scientific">Colwellia psychrerythraea</name>
    <name type="common">Vibrio psychroerythus</name>
    <dbReference type="NCBI Taxonomy" id="28229"/>
    <lineage>
        <taxon>Bacteria</taxon>
        <taxon>Pseudomonadati</taxon>
        <taxon>Pseudomonadota</taxon>
        <taxon>Gammaproteobacteria</taxon>
        <taxon>Alteromonadales</taxon>
        <taxon>Colwelliaceae</taxon>
        <taxon>Colwellia</taxon>
    </lineage>
</organism>
<keyword evidence="1" id="KW-0472">Membrane</keyword>
<evidence type="ECO:0000313" key="2">
    <source>
        <dbReference type="EMBL" id="KGJ89072.1"/>
    </source>
</evidence>
<sequence length="120" mass="13595">MLVIFSYHYVIAQTIAVTSLMALSLFLAIDNDYPFSTHMTLTAAGGLSFDNDKDSYQLLATSRLGFIGCWLVMVKNEPKPYRQPSFRQSSGKQLFIFRDSVSDQDFSRLARVIQQLDKAD</sequence>
<evidence type="ECO:0000313" key="3">
    <source>
        <dbReference type="Proteomes" id="UP000029868"/>
    </source>
</evidence>
<name>A0A099KGF4_COLPS</name>
<keyword evidence="1" id="KW-0812">Transmembrane</keyword>
<comment type="caution">
    <text evidence="2">The sequence shown here is derived from an EMBL/GenBank/DDBJ whole genome shotgun (WGS) entry which is preliminary data.</text>
</comment>
<keyword evidence="1" id="KW-1133">Transmembrane helix</keyword>
<feature type="transmembrane region" description="Helical" evidence="1">
    <location>
        <begin position="56"/>
        <end position="74"/>
    </location>
</feature>
<protein>
    <submittedName>
        <fullName evidence="2">Uncharacterized protein</fullName>
    </submittedName>
</protein>
<accession>A0A099KGF4</accession>
<dbReference type="PATRIC" id="fig|28229.3.peg.4041"/>
<feature type="transmembrane region" description="Helical" evidence="1">
    <location>
        <begin position="7"/>
        <end position="29"/>
    </location>
</feature>
<dbReference type="EMBL" id="JQEC01000057">
    <property type="protein sequence ID" value="KGJ89072.1"/>
    <property type="molecule type" value="Genomic_DNA"/>
</dbReference>
<reference evidence="2 3" key="1">
    <citation type="submission" date="2014-08" db="EMBL/GenBank/DDBJ databases">
        <title>Genomic and Phenotypic Diversity of Colwellia psychrerythraea strains from Disparate Marine Basins.</title>
        <authorList>
            <person name="Techtmann S.M."/>
            <person name="Stelling S.C."/>
            <person name="Utturkar S.M."/>
            <person name="Alshibli N."/>
            <person name="Harris A."/>
            <person name="Brown S.D."/>
            <person name="Hazen T.C."/>
        </authorList>
    </citation>
    <scope>NUCLEOTIDE SEQUENCE [LARGE SCALE GENOMIC DNA]</scope>
    <source>
        <strain evidence="2 3">GAB14E</strain>
    </source>
</reference>
<gene>
    <name evidence="2" type="ORF">GAB14E_4068</name>
</gene>
<evidence type="ECO:0000256" key="1">
    <source>
        <dbReference type="SAM" id="Phobius"/>
    </source>
</evidence>